<gene>
    <name evidence="1" type="ORF">AXF15_03455</name>
</gene>
<dbReference type="Proteomes" id="UP000063964">
    <property type="component" value="Chromosome"/>
</dbReference>
<dbReference type="OrthoDB" id="5471202at2"/>
<proteinExistence type="predicted"/>
<keyword evidence="2" id="KW-1185">Reference proteome</keyword>
<dbReference type="RefSeq" id="WP_066603376.1">
    <property type="nucleotide sequence ID" value="NZ_CP014230.1"/>
</dbReference>
<reference evidence="2" key="1">
    <citation type="submission" date="2016-02" db="EMBL/GenBank/DDBJ databases">
        <authorList>
            <person name="Holder M.E."/>
            <person name="Ajami N.J."/>
            <person name="Petrosino J.F."/>
        </authorList>
    </citation>
    <scope>NUCLEOTIDE SEQUENCE [LARGE SCALE GENOMIC DNA]</scope>
    <source>
        <strain evidence="2">DSM 12838</strain>
    </source>
</reference>
<evidence type="ECO:0000313" key="1">
    <source>
        <dbReference type="EMBL" id="AMD92258.1"/>
    </source>
</evidence>
<dbReference type="KEGG" id="doa:AXF15_03455"/>
<dbReference type="AlphaFoldDB" id="A0A0X8JP20"/>
<sequence>MNKDTAIRYLVDAQGKAQGVFLEEEMWQRVCSHVLTELEKLFPSETGPAEPLADLALLEKYWDFRYDLPTDVACDICGASSPDWQADEPRKFILRAANMGGLLSFQCVSCKARVTKRHFKDKVTVSCTPQFSCTCG</sequence>
<name>A0A0X8JP20_9BACT</name>
<dbReference type="EMBL" id="CP014230">
    <property type="protein sequence ID" value="AMD92258.1"/>
    <property type="molecule type" value="Genomic_DNA"/>
</dbReference>
<accession>A0A0X8JP20</accession>
<organism evidence="1 2">
    <name type="scientific">Desulfomicrobium orale DSM 12838</name>
    <dbReference type="NCBI Taxonomy" id="888061"/>
    <lineage>
        <taxon>Bacteria</taxon>
        <taxon>Pseudomonadati</taxon>
        <taxon>Thermodesulfobacteriota</taxon>
        <taxon>Desulfovibrionia</taxon>
        <taxon>Desulfovibrionales</taxon>
        <taxon>Desulfomicrobiaceae</taxon>
        <taxon>Desulfomicrobium</taxon>
    </lineage>
</organism>
<evidence type="ECO:0000313" key="2">
    <source>
        <dbReference type="Proteomes" id="UP000063964"/>
    </source>
</evidence>
<dbReference type="STRING" id="888061.AXF15_03455"/>
<protein>
    <submittedName>
        <fullName evidence="1">Uncharacterized protein</fullName>
    </submittedName>
</protein>